<feature type="transmembrane region" description="Helical" evidence="2">
    <location>
        <begin position="81"/>
        <end position="100"/>
    </location>
</feature>
<evidence type="ECO:0000256" key="2">
    <source>
        <dbReference type="SAM" id="Phobius"/>
    </source>
</evidence>
<dbReference type="EMBL" id="PPTA01000007">
    <property type="protein sequence ID" value="TFB02199.1"/>
    <property type="molecule type" value="Genomic_DNA"/>
</dbReference>
<feature type="transmembrane region" description="Helical" evidence="2">
    <location>
        <begin position="112"/>
        <end position="130"/>
    </location>
</feature>
<feature type="compositionally biased region" description="Low complexity" evidence="1">
    <location>
        <begin position="581"/>
        <end position="613"/>
    </location>
</feature>
<proteinExistence type="predicted"/>
<feature type="compositionally biased region" description="Low complexity" evidence="1">
    <location>
        <begin position="713"/>
        <end position="725"/>
    </location>
</feature>
<protein>
    <submittedName>
        <fullName evidence="3">Uncharacterized protein</fullName>
    </submittedName>
</protein>
<feature type="region of interest" description="Disordered" evidence="1">
    <location>
        <begin position="422"/>
        <end position="466"/>
    </location>
</feature>
<feature type="transmembrane region" description="Helical" evidence="2">
    <location>
        <begin position="329"/>
        <end position="351"/>
    </location>
</feature>
<keyword evidence="2" id="KW-0812">Transmembrane</keyword>
<feature type="compositionally biased region" description="Low complexity" evidence="1">
    <location>
        <begin position="501"/>
        <end position="512"/>
    </location>
</feature>
<reference evidence="3 4" key="1">
    <citation type="submission" date="2018-01" db="EMBL/GenBank/DDBJ databases">
        <title>Genome characterization of the sugarcane-associated fungus Trichoderma ghanense CCMA-1212 and their application in lignocelulose bioconversion.</title>
        <authorList>
            <person name="Steindorff A.S."/>
            <person name="Mendes T.D."/>
            <person name="Vilela E.S.D."/>
            <person name="Rodrigues D.S."/>
            <person name="Formighieri E.F."/>
            <person name="Melo I.S."/>
            <person name="Favaro L.C.L."/>
        </authorList>
    </citation>
    <scope>NUCLEOTIDE SEQUENCE [LARGE SCALE GENOMIC DNA]</scope>
    <source>
        <strain evidence="3 4">CCMA-1212</strain>
    </source>
</reference>
<feature type="transmembrane region" description="Helical" evidence="2">
    <location>
        <begin position="371"/>
        <end position="392"/>
    </location>
</feature>
<sequence length="725" mass="77078">MPALSWVASLSDAIVSHGGNLSVSLALARNATNPVDDGLKVICSWPVSGQYGPGSRVLYYVLIAACLFARREIWIKNACLAAALLLPAVAAVHGIVLAALHRDKAVDMDIYGAFQLCSIGVLVVPVTVSLSETYRNTPGRNTIFLWAGLILAGKHPSNPPLRSISRLSFAFQALHITGRPQRLTHHPSHSGLLSLTIEFYRAQTFHCSEDGQGSPIANDPSKFPYGGGTTCGLVCSETEGPFSPMRKGSSSDIYVVPAPSRLTFGTATLLAAACCVHTIVWMASMAEMVFEDNWKSPLGIRADDSQADEQIPGTNGATKRTMKDVNAMIRFFLSVVAVPVFGGAGLAILIVGEINFFSGPVSYQVESLASIGQWSPIVGTGLAVIGSLYLVLAADVNAVKEESDPIDVCPCTCCSHHGYDPDNTHGPPIALSSSSSSGPRSHASEDGYTTETPGSAPFPEMRQTDTESAIPPHNLARVQTMQTSASTNASVTMQRHTSSNSRVRPPSTTGSSSRRRVARFIVSVGETLGSKAHNLVDDSEFRRGKAVDWPEVPGESLRNQRLRITRALYNPRRDADGNATPLPRSPSRAGSSRGDARGLSPLAGLSPSRSHSPTRPPPSVARQQRAGTMPEPPTFRRQDHRPSPLPFHSQECRRARSDTLEVPSISHHIAAQSHYPQAVMSGGRGSLQDLQSSNGGDDETAPAVRGVEAPAISSSEGPPASLSSS</sequence>
<feature type="region of interest" description="Disordered" evidence="1">
    <location>
        <begin position="568"/>
        <end position="648"/>
    </location>
</feature>
<dbReference type="GeneID" id="300577427"/>
<evidence type="ECO:0000313" key="4">
    <source>
        <dbReference type="Proteomes" id="UP001642720"/>
    </source>
</evidence>
<accession>A0ABY2H1S4</accession>
<comment type="caution">
    <text evidence="3">The sequence shown here is derived from an EMBL/GenBank/DDBJ whole genome shotgun (WGS) entry which is preliminary data.</text>
</comment>
<evidence type="ECO:0000313" key="3">
    <source>
        <dbReference type="EMBL" id="TFB02199.1"/>
    </source>
</evidence>
<gene>
    <name evidence="3" type="ORF">CCMA1212_005730</name>
</gene>
<organism evidence="3 4">
    <name type="scientific">Trichoderma ghanense</name>
    <dbReference type="NCBI Taxonomy" id="65468"/>
    <lineage>
        <taxon>Eukaryota</taxon>
        <taxon>Fungi</taxon>
        <taxon>Dikarya</taxon>
        <taxon>Ascomycota</taxon>
        <taxon>Pezizomycotina</taxon>
        <taxon>Sordariomycetes</taxon>
        <taxon>Hypocreomycetidae</taxon>
        <taxon>Hypocreales</taxon>
        <taxon>Hypocreaceae</taxon>
        <taxon>Trichoderma</taxon>
    </lineage>
</organism>
<feature type="region of interest" description="Disordered" evidence="1">
    <location>
        <begin position="679"/>
        <end position="725"/>
    </location>
</feature>
<evidence type="ECO:0000256" key="1">
    <source>
        <dbReference type="SAM" id="MobiDB-lite"/>
    </source>
</evidence>
<keyword evidence="4" id="KW-1185">Reference proteome</keyword>
<feature type="compositionally biased region" description="Polar residues" evidence="1">
    <location>
        <begin position="481"/>
        <end position="500"/>
    </location>
</feature>
<keyword evidence="2" id="KW-0472">Membrane</keyword>
<name>A0ABY2H1S4_9HYPO</name>
<keyword evidence="2" id="KW-1133">Transmembrane helix</keyword>
<dbReference type="Proteomes" id="UP001642720">
    <property type="component" value="Unassembled WGS sequence"/>
</dbReference>
<feature type="region of interest" description="Disordered" evidence="1">
    <location>
        <begin position="481"/>
        <end position="516"/>
    </location>
</feature>
<dbReference type="RefSeq" id="XP_073558400.1">
    <property type="nucleotide sequence ID" value="XM_073702977.1"/>
</dbReference>